<dbReference type="AlphaFoldDB" id="A0A6N9Q6H0"/>
<evidence type="ECO:0000256" key="9">
    <source>
        <dbReference type="ARBA" id="ARBA00023264"/>
    </source>
</evidence>
<evidence type="ECO:0000256" key="8">
    <source>
        <dbReference type="ARBA" id="ARBA00023209"/>
    </source>
</evidence>
<organism evidence="11 12">
    <name type="scientific">Chengkuizengella marina</name>
    <dbReference type="NCBI Taxonomy" id="2507566"/>
    <lineage>
        <taxon>Bacteria</taxon>
        <taxon>Bacillati</taxon>
        <taxon>Bacillota</taxon>
        <taxon>Bacilli</taxon>
        <taxon>Bacillales</taxon>
        <taxon>Paenibacillaceae</taxon>
        <taxon>Chengkuizengella</taxon>
    </lineage>
</organism>
<keyword evidence="5 10" id="KW-1133">Transmembrane helix</keyword>
<dbReference type="PANTHER" id="PTHR30309:SF0">
    <property type="entry name" value="GLYCEROL-3-PHOSPHATE ACYLTRANSFERASE-RELATED"/>
    <property type="match status" value="1"/>
</dbReference>
<evidence type="ECO:0000256" key="1">
    <source>
        <dbReference type="ARBA" id="ARBA00022475"/>
    </source>
</evidence>
<comment type="similarity">
    <text evidence="10">Belongs to the PlsY family.</text>
</comment>
<protein>
    <recommendedName>
        <fullName evidence="10">Glycerol-3-phosphate acyltransferase</fullName>
    </recommendedName>
    <alternativeName>
        <fullName evidence="10">Acyl-PO4 G3P acyltransferase</fullName>
    </alternativeName>
    <alternativeName>
        <fullName evidence="10">Acyl-phosphate--glycerol-3-phosphate acyltransferase</fullName>
    </alternativeName>
    <alternativeName>
        <fullName evidence="10">G3P acyltransferase</fullName>
        <shortName evidence="10">GPAT</shortName>
        <ecNumber evidence="10">2.3.1.275</ecNumber>
    </alternativeName>
    <alternativeName>
        <fullName evidence="10">Lysophosphatidic acid synthase</fullName>
        <shortName evidence="10">LPA synthase</shortName>
    </alternativeName>
</protein>
<keyword evidence="12" id="KW-1185">Reference proteome</keyword>
<comment type="catalytic activity">
    <reaction evidence="10">
        <text>an acyl phosphate + sn-glycerol 3-phosphate = a 1-acyl-sn-glycero-3-phosphate + phosphate</text>
        <dbReference type="Rhea" id="RHEA:34075"/>
        <dbReference type="ChEBI" id="CHEBI:43474"/>
        <dbReference type="ChEBI" id="CHEBI:57597"/>
        <dbReference type="ChEBI" id="CHEBI:57970"/>
        <dbReference type="ChEBI" id="CHEBI:59918"/>
        <dbReference type="EC" id="2.3.1.275"/>
    </reaction>
</comment>
<dbReference type="PANTHER" id="PTHR30309">
    <property type="entry name" value="INNER MEMBRANE PROTEIN YGIH"/>
    <property type="match status" value="1"/>
</dbReference>
<keyword evidence="11" id="KW-0012">Acyltransferase</keyword>
<accession>A0A6N9Q6H0</accession>
<dbReference type="UniPathway" id="UPA00085"/>
<keyword evidence="4 10" id="KW-0812">Transmembrane</keyword>
<evidence type="ECO:0000256" key="2">
    <source>
        <dbReference type="ARBA" id="ARBA00022516"/>
    </source>
</evidence>
<comment type="subcellular location">
    <subcellularLocation>
        <location evidence="10">Cell membrane</location>
        <topology evidence="10">Multi-pass membrane protein</topology>
    </subcellularLocation>
</comment>
<keyword evidence="6 10" id="KW-0443">Lipid metabolism</keyword>
<evidence type="ECO:0000313" key="12">
    <source>
        <dbReference type="Proteomes" id="UP000448943"/>
    </source>
</evidence>
<dbReference type="GO" id="GO:0005886">
    <property type="term" value="C:plasma membrane"/>
    <property type="evidence" value="ECO:0007669"/>
    <property type="project" value="UniProtKB-SubCell"/>
</dbReference>
<comment type="caution">
    <text evidence="10">Lacks conserved residue(s) required for the propagation of feature annotation.</text>
</comment>
<dbReference type="HAMAP" id="MF_01043">
    <property type="entry name" value="PlsY"/>
    <property type="match status" value="1"/>
</dbReference>
<keyword evidence="8 10" id="KW-0594">Phospholipid biosynthesis</keyword>
<dbReference type="Pfam" id="PF02660">
    <property type="entry name" value="G3P_acyltransf"/>
    <property type="match status" value="1"/>
</dbReference>
<name>A0A6N9Q6H0_9BACL</name>
<dbReference type="InterPro" id="IPR003811">
    <property type="entry name" value="G3P_acylTferase_PlsY"/>
</dbReference>
<evidence type="ECO:0000256" key="7">
    <source>
        <dbReference type="ARBA" id="ARBA00023136"/>
    </source>
</evidence>
<gene>
    <name evidence="10 11" type="primary">plsY</name>
    <name evidence="11" type="ORF">ERL59_16020</name>
</gene>
<feature type="transmembrane region" description="Helical" evidence="10">
    <location>
        <begin position="75"/>
        <end position="97"/>
    </location>
</feature>
<proteinExistence type="inferred from homology"/>
<keyword evidence="9 10" id="KW-1208">Phospholipid metabolism</keyword>
<comment type="subunit">
    <text evidence="10">Probably interacts with PlsX.</text>
</comment>
<evidence type="ECO:0000256" key="5">
    <source>
        <dbReference type="ARBA" id="ARBA00022989"/>
    </source>
</evidence>
<comment type="pathway">
    <text evidence="10">Lipid metabolism; phospholipid metabolism.</text>
</comment>
<reference evidence="11 12" key="1">
    <citation type="submission" date="2019-01" db="EMBL/GenBank/DDBJ databases">
        <title>Chengkuizengella sp. nov., isolated from deep-sea sediment of East Pacific Ocean.</title>
        <authorList>
            <person name="Yang J."/>
            <person name="Lai Q."/>
            <person name="Shao Z."/>
        </authorList>
    </citation>
    <scope>NUCLEOTIDE SEQUENCE [LARGE SCALE GENOMIC DNA]</scope>
    <source>
        <strain evidence="11 12">YPA3-1-1</strain>
    </source>
</reference>
<keyword evidence="2 10" id="KW-0444">Lipid biosynthesis</keyword>
<dbReference type="GO" id="GO:0008654">
    <property type="term" value="P:phospholipid biosynthetic process"/>
    <property type="evidence" value="ECO:0007669"/>
    <property type="project" value="UniProtKB-UniRule"/>
</dbReference>
<evidence type="ECO:0000256" key="4">
    <source>
        <dbReference type="ARBA" id="ARBA00022692"/>
    </source>
</evidence>
<dbReference type="SMART" id="SM01207">
    <property type="entry name" value="G3P_acyltransf"/>
    <property type="match status" value="1"/>
</dbReference>
<evidence type="ECO:0000313" key="11">
    <source>
        <dbReference type="EMBL" id="NBI30456.1"/>
    </source>
</evidence>
<feature type="transmembrane region" description="Helical" evidence="10">
    <location>
        <begin position="103"/>
        <end position="127"/>
    </location>
</feature>
<dbReference type="OrthoDB" id="9777124at2"/>
<keyword evidence="7 10" id="KW-0472">Membrane</keyword>
<sequence length="193" mass="21225">MPILISYLLGSISFSTITAKWIKGIDIRKHGSGNAGATNTLRVLGLWPAIGVLVLDICKGIIAVLIGNWFEPDQILIPTLCGLFVIVGHNWPVFFGFKGGKGIATTIGVAITIAPIPTICAGLIAFLFLIFTRYVSLGSLLFTLLLPLSIFIFSESNEVFYLSIFIWIFAWYRHRSNIIRLIQGQEQKVGQKG</sequence>
<dbReference type="EC" id="2.3.1.275" evidence="10"/>
<comment type="caution">
    <text evidence="11">The sequence shown here is derived from an EMBL/GenBank/DDBJ whole genome shotgun (WGS) entry which is preliminary data.</text>
</comment>
<comment type="function">
    <text evidence="10">Catalyzes the transfer of an acyl group from acyl-phosphate (acyl-PO(4)) to glycerol-3-phosphate (G3P) to form lysophosphatidic acid (LPA). This enzyme utilizes acyl-phosphate as fatty acyl donor, but not acyl-CoA or acyl-ACP.</text>
</comment>
<evidence type="ECO:0000256" key="6">
    <source>
        <dbReference type="ARBA" id="ARBA00023098"/>
    </source>
</evidence>
<keyword evidence="3 10" id="KW-0808">Transferase</keyword>
<evidence type="ECO:0000256" key="10">
    <source>
        <dbReference type="HAMAP-Rule" id="MF_01043"/>
    </source>
</evidence>
<dbReference type="GO" id="GO:0043772">
    <property type="term" value="F:acyl-phosphate glycerol-3-phosphate acyltransferase activity"/>
    <property type="evidence" value="ECO:0007669"/>
    <property type="project" value="UniProtKB-UniRule"/>
</dbReference>
<dbReference type="EMBL" id="SIJB01000032">
    <property type="protein sequence ID" value="NBI30456.1"/>
    <property type="molecule type" value="Genomic_DNA"/>
</dbReference>
<keyword evidence="1 10" id="KW-1003">Cell membrane</keyword>
<dbReference type="Proteomes" id="UP000448943">
    <property type="component" value="Unassembled WGS sequence"/>
</dbReference>
<dbReference type="NCBIfam" id="TIGR00023">
    <property type="entry name" value="glycerol-3-phosphate 1-O-acyltransferase PlsY"/>
    <property type="match status" value="1"/>
</dbReference>
<evidence type="ECO:0000256" key="3">
    <source>
        <dbReference type="ARBA" id="ARBA00022679"/>
    </source>
</evidence>
<feature type="transmembrane region" description="Helical" evidence="10">
    <location>
        <begin position="43"/>
        <end position="66"/>
    </location>
</feature>